<evidence type="ECO:0000256" key="6">
    <source>
        <dbReference type="ARBA" id="ARBA00022728"/>
    </source>
</evidence>
<dbReference type="Pfam" id="PF15264">
    <property type="entry name" value="TSSC4"/>
    <property type="match status" value="1"/>
</dbReference>
<reference evidence="12" key="1">
    <citation type="submission" date="2014-09" db="EMBL/GenBank/DDBJ databases">
        <authorList>
            <person name="Magalhaes I.L.F."/>
            <person name="Oliveira U."/>
            <person name="Santos F.R."/>
            <person name="Vidigal T.H.D.A."/>
            <person name="Brescovit A.D."/>
            <person name="Santos A.J."/>
        </authorList>
    </citation>
    <scope>NUCLEOTIDE SEQUENCE</scope>
    <source>
        <tissue evidence="12">Shoot tissue taken approximately 20 cm above the soil surface</tissue>
    </source>
</reference>
<dbReference type="AlphaFoldDB" id="A0A0A9GN49"/>
<evidence type="ECO:0000256" key="3">
    <source>
        <dbReference type="ARBA" id="ARBA00010362"/>
    </source>
</evidence>
<dbReference type="GO" id="GO:0005737">
    <property type="term" value="C:cytoplasm"/>
    <property type="evidence" value="ECO:0007669"/>
    <property type="project" value="UniProtKB-SubCell"/>
</dbReference>
<dbReference type="PANTHER" id="PTHR13445:SF3">
    <property type="entry name" value="U5 SMALL NUCLEAR RIBONUCLEOPROTEIN TSSC4"/>
    <property type="match status" value="1"/>
</dbReference>
<sequence length="208" mass="23143">MQAKKAEKDINVKPILKRKEEQGDSKPRKRVRFDASVKDPESEIFEHDEDSPMVPQSMDVVTLKKNTSTPSESPGVPDYVRNPTKYTRYTLDAPECNDESNKSALADLHDLLGRSDPNKMHPEAPVEIPSSVTFIPRKKSIDAMAVDEGPKTSDSNSYLIGMVAGGSDETDQCEMDEDDSKPSSAQPIHTNTKASSRRYRASRTNDDE</sequence>
<reference evidence="12" key="2">
    <citation type="journal article" date="2015" name="Data Brief">
        <title>Shoot transcriptome of the giant reed, Arundo donax.</title>
        <authorList>
            <person name="Barrero R.A."/>
            <person name="Guerrero F.D."/>
            <person name="Moolhuijzen P."/>
            <person name="Goolsby J.A."/>
            <person name="Tidwell J."/>
            <person name="Bellgard S.E."/>
            <person name="Bellgard M.I."/>
        </authorList>
    </citation>
    <scope>NUCLEOTIDE SEQUENCE</scope>
    <source>
        <tissue evidence="12">Shoot tissue taken approximately 20 cm above the soil surface</tissue>
    </source>
</reference>
<keyword evidence="5" id="KW-0507">mRNA processing</keyword>
<keyword evidence="6" id="KW-0747">Spliceosome</keyword>
<dbReference type="GO" id="GO:0008380">
    <property type="term" value="P:RNA splicing"/>
    <property type="evidence" value="ECO:0007669"/>
    <property type="project" value="UniProtKB-KW"/>
</dbReference>
<keyword evidence="4" id="KW-0963">Cytoplasm</keyword>
<evidence type="ECO:0000256" key="5">
    <source>
        <dbReference type="ARBA" id="ARBA00022664"/>
    </source>
</evidence>
<evidence type="ECO:0000256" key="11">
    <source>
        <dbReference type="SAM" id="MobiDB-lite"/>
    </source>
</evidence>
<evidence type="ECO:0000256" key="10">
    <source>
        <dbReference type="ARBA" id="ARBA00045970"/>
    </source>
</evidence>
<feature type="region of interest" description="Disordered" evidence="11">
    <location>
        <begin position="145"/>
        <end position="208"/>
    </location>
</feature>
<comment type="function">
    <text evidence="10">Protein associated with the U5 snRNP, during its maturation and its post-splicing recycling and which is required for spliceosomal tri-snRNP complex assembly in the nucleus. Has a molecular sequestering activity and transiently hinders SNRNP200 binding sites for constitutive splicing factors that intervene later during the assembly of the spliceosome and splicing. Together with its molecular sequestering activity, may also function as a molecular adapter and placeholder, coordinating the assembly of the U5 snRNP and its association with the U4/U6 di-snRNP.</text>
</comment>
<accession>A0A0A9GN49</accession>
<feature type="compositionally biased region" description="Acidic residues" evidence="11">
    <location>
        <begin position="168"/>
        <end position="179"/>
    </location>
</feature>
<comment type="similarity">
    <text evidence="3">Belongs to the TSSC4 family.</text>
</comment>
<feature type="compositionally biased region" description="Polar residues" evidence="11">
    <location>
        <begin position="182"/>
        <end position="194"/>
    </location>
</feature>
<dbReference type="InterPro" id="IPR029338">
    <property type="entry name" value="TSSC4"/>
</dbReference>
<protein>
    <recommendedName>
        <fullName evidence="9">U5 small nuclear ribonucleoprotein TSSC4</fullName>
    </recommendedName>
</protein>
<dbReference type="GO" id="GO:0005681">
    <property type="term" value="C:spliceosomal complex"/>
    <property type="evidence" value="ECO:0007669"/>
    <property type="project" value="UniProtKB-KW"/>
</dbReference>
<proteinExistence type="inferred from homology"/>
<dbReference type="PANTHER" id="PTHR13445">
    <property type="entry name" value="TUMOR SUPPRESSING SUBTRANSFERABLE CANDIDATE 4 TSSC4"/>
    <property type="match status" value="1"/>
</dbReference>
<evidence type="ECO:0000256" key="7">
    <source>
        <dbReference type="ARBA" id="ARBA00023187"/>
    </source>
</evidence>
<keyword evidence="8" id="KW-0539">Nucleus</keyword>
<evidence type="ECO:0000256" key="9">
    <source>
        <dbReference type="ARBA" id="ARBA00035304"/>
    </source>
</evidence>
<evidence type="ECO:0000256" key="8">
    <source>
        <dbReference type="ARBA" id="ARBA00023242"/>
    </source>
</evidence>
<evidence type="ECO:0000256" key="2">
    <source>
        <dbReference type="ARBA" id="ARBA00004496"/>
    </source>
</evidence>
<keyword evidence="7" id="KW-0508">mRNA splicing</keyword>
<dbReference type="GO" id="GO:0006397">
    <property type="term" value="P:mRNA processing"/>
    <property type="evidence" value="ECO:0007669"/>
    <property type="project" value="UniProtKB-KW"/>
</dbReference>
<organism evidence="12">
    <name type="scientific">Arundo donax</name>
    <name type="common">Giant reed</name>
    <name type="synonym">Donax arundinaceus</name>
    <dbReference type="NCBI Taxonomy" id="35708"/>
    <lineage>
        <taxon>Eukaryota</taxon>
        <taxon>Viridiplantae</taxon>
        <taxon>Streptophyta</taxon>
        <taxon>Embryophyta</taxon>
        <taxon>Tracheophyta</taxon>
        <taxon>Spermatophyta</taxon>
        <taxon>Magnoliopsida</taxon>
        <taxon>Liliopsida</taxon>
        <taxon>Poales</taxon>
        <taxon>Poaceae</taxon>
        <taxon>PACMAD clade</taxon>
        <taxon>Arundinoideae</taxon>
        <taxon>Arundineae</taxon>
        <taxon>Arundo</taxon>
    </lineage>
</organism>
<comment type="subcellular location">
    <subcellularLocation>
        <location evidence="2">Cytoplasm</location>
    </subcellularLocation>
    <subcellularLocation>
        <location evidence="1">Nucleus</location>
    </subcellularLocation>
</comment>
<evidence type="ECO:0000256" key="1">
    <source>
        <dbReference type="ARBA" id="ARBA00004123"/>
    </source>
</evidence>
<feature type="region of interest" description="Disordered" evidence="11">
    <location>
        <begin position="1"/>
        <end position="55"/>
    </location>
</feature>
<feature type="compositionally biased region" description="Basic and acidic residues" evidence="11">
    <location>
        <begin position="1"/>
        <end position="45"/>
    </location>
</feature>
<dbReference type="EMBL" id="GBRH01173047">
    <property type="protein sequence ID" value="JAE24849.1"/>
    <property type="molecule type" value="Transcribed_RNA"/>
</dbReference>
<evidence type="ECO:0000256" key="4">
    <source>
        <dbReference type="ARBA" id="ARBA00022490"/>
    </source>
</evidence>
<name>A0A0A9GN49_ARUDO</name>
<evidence type="ECO:0000313" key="12">
    <source>
        <dbReference type="EMBL" id="JAE24849.1"/>
    </source>
</evidence>